<evidence type="ECO:0000313" key="2">
    <source>
        <dbReference type="Proteomes" id="UP000218334"/>
    </source>
</evidence>
<dbReference type="EMBL" id="KZ293429">
    <property type="protein sequence ID" value="PBK69576.1"/>
    <property type="molecule type" value="Genomic_DNA"/>
</dbReference>
<sequence>MRMIARTPTNVLAQPSFRTPYPPRRTTEIPPGFMQRRNFEFPRGKVFVVGVDIDQLYLPAQGCPCIGLTLWSGFSCRSHLILLWRSSSHAL</sequence>
<keyword evidence="2" id="KW-1185">Reference proteome</keyword>
<evidence type="ECO:0000313" key="1">
    <source>
        <dbReference type="EMBL" id="PBK69576.1"/>
    </source>
</evidence>
<protein>
    <submittedName>
        <fullName evidence="1">Uncharacterized protein</fullName>
    </submittedName>
</protein>
<gene>
    <name evidence="1" type="ORF">ARMSODRAFT_168656</name>
</gene>
<dbReference type="Proteomes" id="UP000218334">
    <property type="component" value="Unassembled WGS sequence"/>
</dbReference>
<reference evidence="2" key="1">
    <citation type="journal article" date="2017" name="Nat. Ecol. Evol.">
        <title>Genome expansion and lineage-specific genetic innovations in the forest pathogenic fungi Armillaria.</title>
        <authorList>
            <person name="Sipos G."/>
            <person name="Prasanna A.N."/>
            <person name="Walter M.C."/>
            <person name="O'Connor E."/>
            <person name="Balint B."/>
            <person name="Krizsan K."/>
            <person name="Kiss B."/>
            <person name="Hess J."/>
            <person name="Varga T."/>
            <person name="Slot J."/>
            <person name="Riley R."/>
            <person name="Boka B."/>
            <person name="Rigling D."/>
            <person name="Barry K."/>
            <person name="Lee J."/>
            <person name="Mihaltcheva S."/>
            <person name="LaButti K."/>
            <person name="Lipzen A."/>
            <person name="Waldron R."/>
            <person name="Moloney N.M."/>
            <person name="Sperisen C."/>
            <person name="Kredics L."/>
            <person name="Vagvoelgyi C."/>
            <person name="Patrignani A."/>
            <person name="Fitzpatrick D."/>
            <person name="Nagy I."/>
            <person name="Doyle S."/>
            <person name="Anderson J.B."/>
            <person name="Grigoriev I.V."/>
            <person name="Gueldener U."/>
            <person name="Muensterkoetter M."/>
            <person name="Nagy L.G."/>
        </authorList>
    </citation>
    <scope>NUCLEOTIDE SEQUENCE [LARGE SCALE GENOMIC DNA]</scope>
    <source>
        <strain evidence="2">28-4</strain>
    </source>
</reference>
<organism evidence="1 2">
    <name type="scientific">Armillaria solidipes</name>
    <dbReference type="NCBI Taxonomy" id="1076256"/>
    <lineage>
        <taxon>Eukaryota</taxon>
        <taxon>Fungi</taxon>
        <taxon>Dikarya</taxon>
        <taxon>Basidiomycota</taxon>
        <taxon>Agaricomycotina</taxon>
        <taxon>Agaricomycetes</taxon>
        <taxon>Agaricomycetidae</taxon>
        <taxon>Agaricales</taxon>
        <taxon>Marasmiineae</taxon>
        <taxon>Physalacriaceae</taxon>
        <taxon>Armillaria</taxon>
    </lineage>
</organism>
<name>A0A2H3C2P3_9AGAR</name>
<proteinExistence type="predicted"/>
<dbReference type="AlphaFoldDB" id="A0A2H3C2P3"/>
<accession>A0A2H3C2P3</accession>